<feature type="region of interest" description="Disordered" evidence="1">
    <location>
        <begin position="1"/>
        <end position="113"/>
    </location>
</feature>
<feature type="region of interest" description="Disordered" evidence="1">
    <location>
        <begin position="182"/>
        <end position="209"/>
    </location>
</feature>
<comment type="caution">
    <text evidence="3">The sequence shown here is derived from an EMBL/GenBank/DDBJ whole genome shotgun (WGS) entry which is preliminary data.</text>
</comment>
<keyword evidence="2" id="KW-0472">Membrane</keyword>
<evidence type="ECO:0000313" key="4">
    <source>
        <dbReference type="Proteomes" id="UP000319663"/>
    </source>
</evidence>
<feature type="compositionally biased region" description="Polar residues" evidence="1">
    <location>
        <begin position="90"/>
        <end position="100"/>
    </location>
</feature>
<feature type="compositionally biased region" description="Polar residues" evidence="1">
    <location>
        <begin position="1"/>
        <end position="17"/>
    </location>
</feature>
<feature type="region of interest" description="Disordered" evidence="1">
    <location>
        <begin position="557"/>
        <end position="576"/>
    </location>
</feature>
<proteinExistence type="predicted"/>
<feature type="compositionally biased region" description="Polar residues" evidence="1">
    <location>
        <begin position="23"/>
        <end position="36"/>
    </location>
</feature>
<accession>A0A507QT04</accession>
<evidence type="ECO:0000313" key="3">
    <source>
        <dbReference type="EMBL" id="TQB70147.1"/>
    </source>
</evidence>
<organism evidence="3 4">
    <name type="scientific">Monascus purpureus</name>
    <name type="common">Red mold</name>
    <name type="synonym">Monascus anka</name>
    <dbReference type="NCBI Taxonomy" id="5098"/>
    <lineage>
        <taxon>Eukaryota</taxon>
        <taxon>Fungi</taxon>
        <taxon>Dikarya</taxon>
        <taxon>Ascomycota</taxon>
        <taxon>Pezizomycotina</taxon>
        <taxon>Eurotiomycetes</taxon>
        <taxon>Eurotiomycetidae</taxon>
        <taxon>Eurotiales</taxon>
        <taxon>Aspergillaceae</taxon>
        <taxon>Monascus</taxon>
    </lineage>
</organism>
<name>A0A507QT04_MONPU</name>
<feature type="compositionally biased region" description="Basic and acidic residues" evidence="1">
    <location>
        <begin position="187"/>
        <end position="196"/>
    </location>
</feature>
<gene>
    <name evidence="3" type="ORF">MPDQ_000925</name>
</gene>
<feature type="region of interest" description="Disordered" evidence="1">
    <location>
        <begin position="291"/>
        <end position="314"/>
    </location>
</feature>
<feature type="region of interest" description="Disordered" evidence="1">
    <location>
        <begin position="706"/>
        <end position="755"/>
    </location>
</feature>
<dbReference type="Proteomes" id="UP000319663">
    <property type="component" value="Unassembled WGS sequence"/>
</dbReference>
<evidence type="ECO:0000256" key="1">
    <source>
        <dbReference type="SAM" id="MobiDB-lite"/>
    </source>
</evidence>
<feature type="transmembrane region" description="Helical" evidence="2">
    <location>
        <begin position="872"/>
        <end position="894"/>
    </location>
</feature>
<keyword evidence="4" id="KW-1185">Reference proteome</keyword>
<feature type="compositionally biased region" description="Polar residues" evidence="1">
    <location>
        <begin position="998"/>
        <end position="1022"/>
    </location>
</feature>
<dbReference type="EMBL" id="VIFY01000120">
    <property type="protein sequence ID" value="TQB70147.1"/>
    <property type="molecule type" value="Genomic_DNA"/>
</dbReference>
<keyword evidence="2" id="KW-1133">Transmembrane helix</keyword>
<evidence type="ECO:0008006" key="5">
    <source>
        <dbReference type="Google" id="ProtNLM"/>
    </source>
</evidence>
<feature type="region of interest" description="Disordered" evidence="1">
    <location>
        <begin position="233"/>
        <end position="268"/>
    </location>
</feature>
<feature type="region of interest" description="Disordered" evidence="1">
    <location>
        <begin position="636"/>
        <end position="659"/>
    </location>
</feature>
<feature type="compositionally biased region" description="Basic and acidic residues" evidence="1">
    <location>
        <begin position="237"/>
        <end position="246"/>
    </location>
</feature>
<keyword evidence="2" id="KW-0812">Transmembrane</keyword>
<dbReference type="STRING" id="5098.A0A507QT04"/>
<feature type="compositionally biased region" description="Basic residues" evidence="1">
    <location>
        <begin position="62"/>
        <end position="71"/>
    </location>
</feature>
<reference evidence="3 4" key="1">
    <citation type="submission" date="2019-06" db="EMBL/GenBank/DDBJ databases">
        <title>Wine fermentation using esterase from Monascus purpureus.</title>
        <authorList>
            <person name="Geng C."/>
            <person name="Zhang Y."/>
        </authorList>
    </citation>
    <scope>NUCLEOTIDE SEQUENCE [LARGE SCALE GENOMIC DNA]</scope>
    <source>
        <strain evidence="3">HQ1</strain>
    </source>
</reference>
<feature type="region of interest" description="Disordered" evidence="1">
    <location>
        <begin position="995"/>
        <end position="1025"/>
    </location>
</feature>
<evidence type="ECO:0000256" key="2">
    <source>
        <dbReference type="SAM" id="Phobius"/>
    </source>
</evidence>
<sequence>MASIGQKQQPELTTSATHFPLSSPISEEITSPLSSASDDESERNLERNRPFEFLSRATNRNILRKGSGKAKSRADDTAGPNVLGLRKAMTTMTDLGSSRRQQPEKPPFSKPNLDLNKITRQYTEPPIGLNLVTNFSPSAPSKRVGVTAAPFVDLNDLKLLSKERERERSVQKVKEIFRKRTRQGFHKLPESPEPIKTESLPPRPGLEKEGVLSEIEALSPSDRPIIIGMALSTGKSLGHEREDGSREPGVADTGNAIMQTPATPSITITPAKEAPWSELHSVDSLPLPRAASSVYSQPTPRLERHDSKSDIPPVPSVPDFFFGSRDENTQDSGSYDILSVSTAMERKQRAFSGVTLFEEDYPPIDSKAEKNPRNLTVNTDLNRHQSQGWWTYLLSPLLGNSNKTPSQKSSPIHAPLTASSEKSSKCWWDQETFTFAPNPSEAETAATSISGIPRFQAEKRGNNPFLDAERLVDSENEDIFNEKQPQPEFTMMPFASPGQEIQGEAAEYYQACAHELFSGTPYFECINHVCSITPISKLPIAESDVLVECSEERGLAEADKVDTPRSADQGPQNPFEDKALPLCASCRPGITSIANSSYDEALTSSVKGDPIIGSPPRKNSLLASGADIGATTGTRAVSEPLDSTPINPPEEKAYNPLPERPSGTAMPAPISNYNPQHLSAESLPQYTAARMQDPMPPVIFIPPLQPQWQPPNPTSPGLQEATEKTGSIPLSDMRSSSSKALDMGPAPAPERPPSQTKAVIANDKCFVNTPPPWPAPVPMAVGDISYPPPAAPMQRDRSLANVPPRLAPVPVTVSDISPPTSKAKKLEKRRRRLEREDAVGKKIGGLWRGLGPFSSKGCFGRPGREGRIRRRWYFVIALFFLLVIALAIILAITLTRKGDQTPVKSQWLNLTGYPPMPIGITTIAGAEPQVENSGCISPSSLWSCSLPKEQQAANEPYAADQPNLRVEIRFQNGTFNYSTQLASPRSSMVQRKARDTSDLFNPSPSPPSLQDQEFIGNTTDGNSEPYAGEETPFYITILSTVQTSSTPQRLVRRSDTGGFPNLTALIPSPDVNPDGTAAPANLYPLSVSQPVRLYNRGQPNEHYGFYTYFDRSIFLESSSPINNSNTDNLEDDRNGGSSIEDARVRCTWAQTRFLVQMWTQPGRSGMALMSGSNNSSPTATKAVATSTATSTARSSSANNFTRPGSFPYPVTITLDRHGGMAKKKLVYCYGVDSDQHINSTEKKIQIENRGFGGYLINQAPGIFNLSTTATADTFWGGVDGGTGGCKCQWTNWVSTS</sequence>
<protein>
    <recommendedName>
        <fullName evidence="5">Glycoprotease family protein</fullName>
    </recommendedName>
</protein>